<dbReference type="GO" id="GO:0032264">
    <property type="term" value="P:IMP salvage"/>
    <property type="evidence" value="ECO:0007669"/>
    <property type="project" value="TreeGrafter"/>
</dbReference>
<evidence type="ECO:0000259" key="1">
    <source>
        <dbReference type="Pfam" id="PF00156"/>
    </source>
</evidence>
<dbReference type="InterPro" id="IPR000836">
    <property type="entry name" value="PRTase_dom"/>
</dbReference>
<dbReference type="Pfam" id="PF00156">
    <property type="entry name" value="Pribosyltran"/>
    <property type="match status" value="1"/>
</dbReference>
<dbReference type="GO" id="GO:0000287">
    <property type="term" value="F:magnesium ion binding"/>
    <property type="evidence" value="ECO:0007669"/>
    <property type="project" value="TreeGrafter"/>
</dbReference>
<dbReference type="GO" id="GO:0046100">
    <property type="term" value="P:hypoxanthine metabolic process"/>
    <property type="evidence" value="ECO:0007669"/>
    <property type="project" value="TreeGrafter"/>
</dbReference>
<dbReference type="InterPro" id="IPR029057">
    <property type="entry name" value="PRTase-like"/>
</dbReference>
<dbReference type="SUPFAM" id="SSF53271">
    <property type="entry name" value="PRTase-like"/>
    <property type="match status" value="1"/>
</dbReference>
<sequence length="205" mass="23600">MFDIAPREKALIDKVLIPNGMIKDRCDKLAEQIFDDYKGKEVSIVVILTGAFQFFSDLNESIMKVRAIRRPETDEEDVIVQYYMRKVSSYRNTESLGKDNVKVDISVEECQGKNVLIVEDIYDTGASMDSILESVRDKGALDVKVCVLLHKKNVLNLEYKYYADYIGFFMPMKFVIGYGMDLNEYVRDMRHICSISKAGIQKYIV</sequence>
<organism evidence="2">
    <name type="scientific">Strombidium rassoulzadegani</name>
    <dbReference type="NCBI Taxonomy" id="1082188"/>
    <lineage>
        <taxon>Eukaryota</taxon>
        <taxon>Sar</taxon>
        <taxon>Alveolata</taxon>
        <taxon>Ciliophora</taxon>
        <taxon>Intramacronucleata</taxon>
        <taxon>Spirotrichea</taxon>
        <taxon>Oligotrichia</taxon>
        <taxon>Strombidiidae</taxon>
        <taxon>Strombidium</taxon>
    </lineage>
</organism>
<dbReference type="AlphaFoldDB" id="A0A7S3CSU4"/>
<dbReference type="PANTHER" id="PTHR43340:SF1">
    <property type="entry name" value="HYPOXANTHINE PHOSPHORIBOSYLTRANSFERASE"/>
    <property type="match status" value="1"/>
</dbReference>
<evidence type="ECO:0000313" key="2">
    <source>
        <dbReference type="EMBL" id="CAE0236102.1"/>
    </source>
</evidence>
<dbReference type="Gene3D" id="3.40.50.2020">
    <property type="match status" value="1"/>
</dbReference>
<dbReference type="GO" id="GO:0005829">
    <property type="term" value="C:cytosol"/>
    <property type="evidence" value="ECO:0007669"/>
    <property type="project" value="TreeGrafter"/>
</dbReference>
<dbReference type="CDD" id="cd06223">
    <property type="entry name" value="PRTases_typeI"/>
    <property type="match status" value="1"/>
</dbReference>
<protein>
    <recommendedName>
        <fullName evidence="1">Phosphoribosyltransferase domain-containing protein</fullName>
    </recommendedName>
</protein>
<gene>
    <name evidence="2" type="ORF">SRAS04492_LOCUS7909</name>
</gene>
<dbReference type="EMBL" id="HBIA01015857">
    <property type="protein sequence ID" value="CAE0236102.1"/>
    <property type="molecule type" value="Transcribed_RNA"/>
</dbReference>
<name>A0A7S3CSU4_9SPIT</name>
<dbReference type="InterPro" id="IPR050408">
    <property type="entry name" value="HGPRT"/>
</dbReference>
<dbReference type="GO" id="GO:0006178">
    <property type="term" value="P:guanine salvage"/>
    <property type="evidence" value="ECO:0007669"/>
    <property type="project" value="TreeGrafter"/>
</dbReference>
<feature type="domain" description="Phosphoribosyltransferase" evidence="1">
    <location>
        <begin position="22"/>
        <end position="163"/>
    </location>
</feature>
<dbReference type="PANTHER" id="PTHR43340">
    <property type="entry name" value="HYPOXANTHINE-GUANINE PHOSPHORIBOSYLTRANSFERASE"/>
    <property type="match status" value="1"/>
</dbReference>
<dbReference type="GO" id="GO:0032263">
    <property type="term" value="P:GMP salvage"/>
    <property type="evidence" value="ECO:0007669"/>
    <property type="project" value="TreeGrafter"/>
</dbReference>
<reference evidence="2" key="1">
    <citation type="submission" date="2021-01" db="EMBL/GenBank/DDBJ databases">
        <authorList>
            <person name="Corre E."/>
            <person name="Pelletier E."/>
            <person name="Niang G."/>
            <person name="Scheremetjew M."/>
            <person name="Finn R."/>
            <person name="Kale V."/>
            <person name="Holt S."/>
            <person name="Cochrane G."/>
            <person name="Meng A."/>
            <person name="Brown T."/>
            <person name="Cohen L."/>
        </authorList>
    </citation>
    <scope>NUCLEOTIDE SEQUENCE</scope>
    <source>
        <strain evidence="2">Ras09</strain>
    </source>
</reference>
<proteinExistence type="predicted"/>
<accession>A0A7S3CSU4</accession>
<dbReference type="GO" id="GO:0004422">
    <property type="term" value="F:hypoxanthine phosphoribosyltransferase activity"/>
    <property type="evidence" value="ECO:0007669"/>
    <property type="project" value="TreeGrafter"/>
</dbReference>